<accession>A0A844A647</accession>
<dbReference type="InterPro" id="IPR051258">
    <property type="entry name" value="Diverse_Substrate_Transporter"/>
</dbReference>
<keyword evidence="5 6" id="KW-0472">Membrane</keyword>
<comment type="caution">
    <text evidence="8">The sequence shown here is derived from an EMBL/GenBank/DDBJ whole genome shotgun (WGS) entry which is preliminary data.</text>
</comment>
<organism evidence="8 9">
    <name type="scientific">Rhizobium fredii</name>
    <name type="common">Sinorhizobium fredii</name>
    <dbReference type="NCBI Taxonomy" id="380"/>
    <lineage>
        <taxon>Bacteria</taxon>
        <taxon>Pseudomonadati</taxon>
        <taxon>Pseudomonadota</taxon>
        <taxon>Alphaproteobacteria</taxon>
        <taxon>Hyphomicrobiales</taxon>
        <taxon>Rhizobiaceae</taxon>
        <taxon>Sinorhizobium/Ensifer group</taxon>
        <taxon>Sinorhizobium</taxon>
    </lineage>
</organism>
<comment type="subcellular location">
    <subcellularLocation>
        <location evidence="1">Cell membrane</location>
        <topology evidence="1">Multi-pass membrane protein</topology>
    </subcellularLocation>
</comment>
<keyword evidence="4 6" id="KW-1133">Transmembrane helix</keyword>
<feature type="transmembrane region" description="Helical" evidence="6">
    <location>
        <begin position="207"/>
        <end position="225"/>
    </location>
</feature>
<keyword evidence="3 6" id="KW-0812">Transmembrane</keyword>
<gene>
    <name evidence="8" type="ORF">GHK48_04710</name>
</gene>
<feature type="domain" description="EamA" evidence="7">
    <location>
        <begin position="7"/>
        <end position="136"/>
    </location>
</feature>
<dbReference type="Pfam" id="PF00892">
    <property type="entry name" value="EamA"/>
    <property type="match status" value="2"/>
</dbReference>
<evidence type="ECO:0000256" key="3">
    <source>
        <dbReference type="ARBA" id="ARBA00022692"/>
    </source>
</evidence>
<feature type="domain" description="EamA" evidence="7">
    <location>
        <begin position="146"/>
        <end position="280"/>
    </location>
</feature>
<dbReference type="GO" id="GO:0005886">
    <property type="term" value="C:plasma membrane"/>
    <property type="evidence" value="ECO:0007669"/>
    <property type="project" value="UniProtKB-SubCell"/>
</dbReference>
<feature type="transmembrane region" description="Helical" evidence="6">
    <location>
        <begin position="120"/>
        <end position="139"/>
    </location>
</feature>
<dbReference type="SUPFAM" id="SSF103481">
    <property type="entry name" value="Multidrug resistance efflux transporter EmrE"/>
    <property type="match status" value="2"/>
</dbReference>
<protein>
    <submittedName>
        <fullName evidence="8">EamA family transporter</fullName>
    </submittedName>
</protein>
<evidence type="ECO:0000256" key="4">
    <source>
        <dbReference type="ARBA" id="ARBA00022989"/>
    </source>
</evidence>
<evidence type="ECO:0000256" key="6">
    <source>
        <dbReference type="SAM" id="Phobius"/>
    </source>
</evidence>
<evidence type="ECO:0000313" key="9">
    <source>
        <dbReference type="Proteomes" id="UP000466694"/>
    </source>
</evidence>
<dbReference type="RefSeq" id="WP_060563234.1">
    <property type="nucleotide sequence ID" value="NZ_BJNI01000166.1"/>
</dbReference>
<reference evidence="8 9" key="1">
    <citation type="journal article" date="2013" name="Genome Biol.">
        <title>Comparative genomics of the core and accessory genomes of 48 Sinorhizobium strains comprising five genospecies.</title>
        <authorList>
            <person name="Sugawara M."/>
            <person name="Epstein B."/>
            <person name="Badgley B.D."/>
            <person name="Unno T."/>
            <person name="Xu L."/>
            <person name="Reese J."/>
            <person name="Gyaneshwar P."/>
            <person name="Denny R."/>
            <person name="Mudge J."/>
            <person name="Bharti A.K."/>
            <person name="Farmer A.D."/>
            <person name="May G.D."/>
            <person name="Woodward J.E."/>
            <person name="Medigue C."/>
            <person name="Vallenet D."/>
            <person name="Lajus A."/>
            <person name="Rouy Z."/>
            <person name="Martinez-Vaz B."/>
            <person name="Tiffin P."/>
            <person name="Young N.D."/>
            <person name="Sadowsky M.J."/>
        </authorList>
    </citation>
    <scope>NUCLEOTIDE SEQUENCE [LARGE SCALE GENOMIC DNA]</scope>
    <source>
        <strain evidence="8 9">USDA205</strain>
    </source>
</reference>
<feature type="transmembrane region" description="Helical" evidence="6">
    <location>
        <begin position="174"/>
        <end position="195"/>
    </location>
</feature>
<evidence type="ECO:0000256" key="1">
    <source>
        <dbReference type="ARBA" id="ARBA00004651"/>
    </source>
</evidence>
<dbReference type="PANTHER" id="PTHR42920:SF5">
    <property type="entry name" value="EAMA DOMAIN-CONTAINING PROTEIN"/>
    <property type="match status" value="1"/>
</dbReference>
<feature type="transmembrane region" description="Helical" evidence="6">
    <location>
        <begin position="145"/>
        <end position="162"/>
    </location>
</feature>
<evidence type="ECO:0000259" key="7">
    <source>
        <dbReference type="Pfam" id="PF00892"/>
    </source>
</evidence>
<feature type="transmembrane region" description="Helical" evidence="6">
    <location>
        <begin position="94"/>
        <end position="113"/>
    </location>
</feature>
<dbReference type="EMBL" id="WISZ01000055">
    <property type="protein sequence ID" value="MQX07628.1"/>
    <property type="molecule type" value="Genomic_DNA"/>
</dbReference>
<keyword evidence="2" id="KW-1003">Cell membrane</keyword>
<evidence type="ECO:0000313" key="8">
    <source>
        <dbReference type="EMBL" id="MQX07628.1"/>
    </source>
</evidence>
<sequence length="295" mass="30211">MSKVQANCLLLLAAAFWGFGNVAQKTVLNHLDPLSAVGMRCLIAGLMAAPLTMLEWRRKFGPGYSMSLIKVCMLFSISIAIQQVSYLGTSVTNASFLVNTATVMTPLVAWLLIGARPTAIGGLVAATTLVGVLLLSGGLTDSFNQGDLAAILSAACYALWMVQLGHHMQTHGAPVTTAAAQFLAAAVITLPLGALQGNLSPAAIKDAGLELAVLGIFSTAAAFGIQTIAQRFTSASHAAVIVSAESVFGAIGAAIFLGERLSPVGAVGAALVFGSITLLSLSTNRTEISKPAVAD</sequence>
<feature type="transmembrane region" description="Helical" evidence="6">
    <location>
        <begin position="263"/>
        <end position="281"/>
    </location>
</feature>
<name>A0A844A647_RHIFR</name>
<feature type="transmembrane region" description="Helical" evidence="6">
    <location>
        <begin position="237"/>
        <end position="257"/>
    </location>
</feature>
<feature type="transmembrane region" description="Helical" evidence="6">
    <location>
        <begin position="34"/>
        <end position="56"/>
    </location>
</feature>
<feature type="transmembrane region" description="Helical" evidence="6">
    <location>
        <begin position="68"/>
        <end position="88"/>
    </location>
</feature>
<evidence type="ECO:0000256" key="5">
    <source>
        <dbReference type="ARBA" id="ARBA00023136"/>
    </source>
</evidence>
<dbReference type="InterPro" id="IPR000620">
    <property type="entry name" value="EamA_dom"/>
</dbReference>
<evidence type="ECO:0000256" key="2">
    <source>
        <dbReference type="ARBA" id="ARBA00022475"/>
    </source>
</evidence>
<dbReference type="Proteomes" id="UP000466694">
    <property type="component" value="Unassembled WGS sequence"/>
</dbReference>
<dbReference type="AlphaFoldDB" id="A0A844A647"/>
<proteinExistence type="predicted"/>
<dbReference type="InterPro" id="IPR037185">
    <property type="entry name" value="EmrE-like"/>
</dbReference>
<dbReference type="PANTHER" id="PTHR42920">
    <property type="entry name" value="OS03G0707200 PROTEIN-RELATED"/>
    <property type="match status" value="1"/>
</dbReference>